<evidence type="ECO:0000313" key="2">
    <source>
        <dbReference type="Proteomes" id="UP000887013"/>
    </source>
</evidence>
<evidence type="ECO:0000313" key="1">
    <source>
        <dbReference type="EMBL" id="GFT49290.1"/>
    </source>
</evidence>
<gene>
    <name evidence="1" type="ORF">NPIL_617161</name>
</gene>
<keyword evidence="2" id="KW-1185">Reference proteome</keyword>
<dbReference type="EMBL" id="BMAW01016494">
    <property type="protein sequence ID" value="GFT49290.1"/>
    <property type="molecule type" value="Genomic_DNA"/>
</dbReference>
<organism evidence="1 2">
    <name type="scientific">Nephila pilipes</name>
    <name type="common">Giant wood spider</name>
    <name type="synonym">Nephila maculata</name>
    <dbReference type="NCBI Taxonomy" id="299642"/>
    <lineage>
        <taxon>Eukaryota</taxon>
        <taxon>Metazoa</taxon>
        <taxon>Ecdysozoa</taxon>
        <taxon>Arthropoda</taxon>
        <taxon>Chelicerata</taxon>
        <taxon>Arachnida</taxon>
        <taxon>Araneae</taxon>
        <taxon>Araneomorphae</taxon>
        <taxon>Entelegynae</taxon>
        <taxon>Araneoidea</taxon>
        <taxon>Nephilidae</taxon>
        <taxon>Nephila</taxon>
    </lineage>
</organism>
<reference evidence="1" key="1">
    <citation type="submission" date="2020-08" db="EMBL/GenBank/DDBJ databases">
        <title>Multicomponent nature underlies the extraordinary mechanical properties of spider dragline silk.</title>
        <authorList>
            <person name="Kono N."/>
            <person name="Nakamura H."/>
            <person name="Mori M."/>
            <person name="Yoshida Y."/>
            <person name="Ohtoshi R."/>
            <person name="Malay A.D."/>
            <person name="Moran D.A.P."/>
            <person name="Tomita M."/>
            <person name="Numata K."/>
            <person name="Arakawa K."/>
        </authorList>
    </citation>
    <scope>NUCLEOTIDE SEQUENCE</scope>
</reference>
<protein>
    <submittedName>
        <fullName evidence="1">Uncharacterized protein</fullName>
    </submittedName>
</protein>
<comment type="caution">
    <text evidence="1">The sequence shown here is derived from an EMBL/GenBank/DDBJ whole genome shotgun (WGS) entry which is preliminary data.</text>
</comment>
<dbReference type="Proteomes" id="UP000887013">
    <property type="component" value="Unassembled WGS sequence"/>
</dbReference>
<accession>A0A8X6P3G3</accession>
<dbReference type="AlphaFoldDB" id="A0A8X6P3G3"/>
<proteinExistence type="predicted"/>
<sequence length="88" mass="10183">MPTSPHHDIEIQCKFDNWVSSGTSCKFLVIATQAKLWEENRVWVILFRRFSFNEVCSNNLLIGRRKEMVCSIVVAPVKIERNANIGLF</sequence>
<name>A0A8X6P3G3_NEPPI</name>